<dbReference type="EMBL" id="JANCMU010000002">
    <property type="protein sequence ID" value="MDG4945973.1"/>
    <property type="molecule type" value="Genomic_DNA"/>
</dbReference>
<evidence type="ECO:0000313" key="3">
    <source>
        <dbReference type="Proteomes" id="UP001152599"/>
    </source>
</evidence>
<accession>A0A9X4RUB4</accession>
<feature type="transmembrane region" description="Helical" evidence="1">
    <location>
        <begin position="12"/>
        <end position="31"/>
    </location>
</feature>
<sequence>MIKHEIKKITHYEYWSFWVFYIPMIPIYLWMSLRARSLLYFTSTNPGLEHGGLFNYSKFKLQEQIPLKNRPEHQFLGQKNRENFKVKFEFPFIAKPDFGERGKYVDIIENQKQLDAYLNYNLKDILFQEYIELPLELGLFYARFPHEDKGKIISITAKKFLYFVGDGKTSLREFIESDSRAYFNKSYLYMKFHDKQELVLPEGEKIILEEIGNHNRGTYFYDGSDLNSPILEQKLNEVLKPIDGFYFGRVDIKTQSLEELEKGNFKILEINGSNSEATHVFDENYSLIQAYKEVYRHLKVQHKIALENIKAGHKPESLKHFVPKLANFLFKA</sequence>
<keyword evidence="1" id="KW-1133">Transmembrane helix</keyword>
<name>A0A9X4RUB4_9FLAO</name>
<evidence type="ECO:0000313" key="2">
    <source>
        <dbReference type="EMBL" id="MDG4945973.1"/>
    </source>
</evidence>
<dbReference type="AlphaFoldDB" id="A0A9X4RUB4"/>
<organism evidence="2 3">
    <name type="scientific">Profundicola chukchiensis</name>
    <dbReference type="NCBI Taxonomy" id="2961959"/>
    <lineage>
        <taxon>Bacteria</taxon>
        <taxon>Pseudomonadati</taxon>
        <taxon>Bacteroidota</taxon>
        <taxon>Flavobacteriia</taxon>
        <taxon>Flavobacteriales</taxon>
        <taxon>Weeksellaceae</taxon>
        <taxon>Profundicola</taxon>
    </lineage>
</organism>
<proteinExistence type="predicted"/>
<reference evidence="2" key="1">
    <citation type="submission" date="2022-07" db="EMBL/GenBank/DDBJ databases">
        <title>Description and genome-wide analysis of Profundicola chukchiensis gen. nov., sp. nov., marine bacteria isolated from bottom sediments of the Chukchi Sea.</title>
        <authorList>
            <person name="Romanenko L."/>
            <person name="Otstavnykh N."/>
            <person name="Kurilenko V."/>
            <person name="Eremeev V."/>
            <person name="Velansky P."/>
            <person name="Mikhailov V."/>
            <person name="Isaeva M."/>
        </authorList>
    </citation>
    <scope>NUCLEOTIDE SEQUENCE</scope>
    <source>
        <strain evidence="2">KMM 9713</strain>
    </source>
</reference>
<keyword evidence="1" id="KW-0472">Membrane</keyword>
<keyword evidence="3" id="KW-1185">Reference proteome</keyword>
<evidence type="ECO:0008006" key="4">
    <source>
        <dbReference type="Google" id="ProtNLM"/>
    </source>
</evidence>
<dbReference type="Proteomes" id="UP001152599">
    <property type="component" value="Unassembled WGS sequence"/>
</dbReference>
<comment type="caution">
    <text evidence="2">The sequence shown here is derived from an EMBL/GenBank/DDBJ whole genome shotgun (WGS) entry which is preliminary data.</text>
</comment>
<protein>
    <recommendedName>
        <fullName evidence="4">ATP-grasp domain-containing protein</fullName>
    </recommendedName>
</protein>
<evidence type="ECO:0000256" key="1">
    <source>
        <dbReference type="SAM" id="Phobius"/>
    </source>
</evidence>
<dbReference type="RefSeq" id="WP_304420494.1">
    <property type="nucleotide sequence ID" value="NZ_JANCMU010000002.1"/>
</dbReference>
<keyword evidence="1" id="KW-0812">Transmembrane</keyword>
<dbReference type="SUPFAM" id="SSF56059">
    <property type="entry name" value="Glutathione synthetase ATP-binding domain-like"/>
    <property type="match status" value="1"/>
</dbReference>
<gene>
    <name evidence="2" type="ORF">NMK71_06070</name>
</gene>